<dbReference type="SUPFAM" id="SSF52540">
    <property type="entry name" value="P-loop containing nucleoside triphosphate hydrolases"/>
    <property type="match status" value="1"/>
</dbReference>
<feature type="repeat" description="ANK" evidence="2">
    <location>
        <begin position="716"/>
        <end position="748"/>
    </location>
</feature>
<name>A0ABR3VGI5_HUMIN</name>
<protein>
    <recommendedName>
        <fullName evidence="7">NACHT domain-containing protein</fullName>
    </recommendedName>
</protein>
<dbReference type="PROSITE" id="PS50297">
    <property type="entry name" value="ANK_REP_REGION"/>
    <property type="match status" value="4"/>
</dbReference>
<accession>A0ABR3VGI5</accession>
<comment type="caution">
    <text evidence="5">The sequence shown here is derived from an EMBL/GenBank/DDBJ whole genome shotgun (WGS) entry which is preliminary data.</text>
</comment>
<evidence type="ECO:0000256" key="2">
    <source>
        <dbReference type="PROSITE-ProRule" id="PRU00023"/>
    </source>
</evidence>
<dbReference type="Proteomes" id="UP001583172">
    <property type="component" value="Unassembled WGS sequence"/>
</dbReference>
<dbReference type="Pfam" id="PF00023">
    <property type="entry name" value="Ank"/>
    <property type="match status" value="1"/>
</dbReference>
<dbReference type="Gene3D" id="1.25.40.20">
    <property type="entry name" value="Ankyrin repeat-containing domain"/>
    <property type="match status" value="1"/>
</dbReference>
<evidence type="ECO:0000313" key="6">
    <source>
        <dbReference type="Proteomes" id="UP001583172"/>
    </source>
</evidence>
<organism evidence="5 6">
    <name type="scientific">Humicola insolens</name>
    <name type="common">Soft-rot fungus</name>
    <dbReference type="NCBI Taxonomy" id="85995"/>
    <lineage>
        <taxon>Eukaryota</taxon>
        <taxon>Fungi</taxon>
        <taxon>Dikarya</taxon>
        <taxon>Ascomycota</taxon>
        <taxon>Pezizomycotina</taxon>
        <taxon>Sordariomycetes</taxon>
        <taxon>Sordariomycetidae</taxon>
        <taxon>Sordariales</taxon>
        <taxon>Chaetomiaceae</taxon>
        <taxon>Mycothermus</taxon>
    </lineage>
</organism>
<evidence type="ECO:0000313" key="5">
    <source>
        <dbReference type="EMBL" id="KAL1840778.1"/>
    </source>
</evidence>
<dbReference type="Pfam" id="PF12796">
    <property type="entry name" value="Ank_2"/>
    <property type="match status" value="2"/>
</dbReference>
<keyword evidence="6" id="KW-1185">Reference proteome</keyword>
<dbReference type="Pfam" id="PF22939">
    <property type="entry name" value="WHD_GPIID"/>
    <property type="match status" value="1"/>
</dbReference>
<evidence type="ECO:0000256" key="1">
    <source>
        <dbReference type="ARBA" id="ARBA00022737"/>
    </source>
</evidence>
<proteinExistence type="predicted"/>
<feature type="domain" description="Nephrocystin 3-like N-terminal" evidence="4">
    <location>
        <begin position="199"/>
        <end position="363"/>
    </location>
</feature>
<keyword evidence="1" id="KW-0677">Repeat</keyword>
<dbReference type="InterPro" id="IPR056884">
    <property type="entry name" value="NPHP3-like_N"/>
</dbReference>
<sequence>MAEVVGTVASILSLIKLAGFAAAYIKDIKQGSSERLRLRDELRSTVCLLEMLKDRLEDYEDSTDDNASELAPSAITSLMGDDGPLALFKKVLEDIIAKLEPQDRLRRLSKPFTWPFDKKELNDLLSVLERLKSHFSLVMQNDLVELAKLSHLKLDNIAREVAGATSRALDDEAKKIIDWISPIPYRPTHLDVLDTAEPGTARWFLESDRFGRWARGDIDMLWCPGIPGAGKTILSSLVIDKLERDNQSEWSVCTFAYCRYNNRSQQTPVALLSSILQQILRHPTTTALPAALKSLYVAHEKQNSRPNLAEVTDILKELVATYTTVHVVIDALDECAESEDEALCFISAVRSLGAPIKLMCTSRPSAVFDSYFKDGLVVEISAQDEDIEKFLNSRLEKQSSLAKHVKADPGLRDEILTAVAQTCHGMFLLAKLHIDSLAKKLTRRAIRASLQSLPKTIDATYDDAVQRIRNQAPDLVEIAETVLFWVVCAKRPLTILELCHAYAVRELPEGMPLEDDDLPDAEALTSTCCGLIRIDEESKIVRMVHYTAQEYFEKSHVPAIEAARISLTRSCISYLTLPDLPYEAPSCEIRSPRWDWVNFSTVLGNEGAPPLLYVIAHDSPRSLRRLITLEGHPIEGDDTYTYTPLCFAAGWGRIDCIKALLELGANTETRCCYDMTALHCVLDNKAVQGSQILQTLQHLVEGGADIHAETRFRYMRKHTPLGMAAADGNVEALKILLDLGADIEFRNDEGFTAIHLAAESEWESADCTRVLIDRGADVNSVTMWGQTPLSLAIFRQGGLKVVKVLLESGADLDAGNSEGYHALYMAIDKSSAEYVRAVIDAGADINSVTSLVPDTPLAFAIKKRRIRAAQVLLSAGASLEGLDLKCLEWLNRRLPRSFKSRLPGIASKVNEYYRRARDECFGLDKWNVRPTYSDVKNVHTAWVDSPDPKEEEQDLEEEYLNGWIYNPEDSDFCSNSLLGLPPSRSTTTR</sequence>
<dbReference type="InterPro" id="IPR036770">
    <property type="entry name" value="Ankyrin_rpt-contain_sf"/>
</dbReference>
<dbReference type="SUPFAM" id="SSF48403">
    <property type="entry name" value="Ankyrin repeat"/>
    <property type="match status" value="1"/>
</dbReference>
<dbReference type="PANTHER" id="PTHR10039:SF15">
    <property type="entry name" value="NACHT DOMAIN-CONTAINING PROTEIN"/>
    <property type="match status" value="1"/>
</dbReference>
<dbReference type="InterPro" id="IPR027417">
    <property type="entry name" value="P-loop_NTPase"/>
</dbReference>
<feature type="repeat" description="ANK" evidence="2">
    <location>
        <begin position="784"/>
        <end position="817"/>
    </location>
</feature>
<evidence type="ECO:0000259" key="4">
    <source>
        <dbReference type="Pfam" id="PF24883"/>
    </source>
</evidence>
<feature type="domain" description="GPI inositol-deacylase winged helix" evidence="3">
    <location>
        <begin position="477"/>
        <end position="554"/>
    </location>
</feature>
<dbReference type="SMART" id="SM00248">
    <property type="entry name" value="ANK"/>
    <property type="match status" value="7"/>
</dbReference>
<dbReference type="InterPro" id="IPR054471">
    <property type="entry name" value="GPIID_WHD"/>
</dbReference>
<feature type="repeat" description="ANK" evidence="2">
    <location>
        <begin position="749"/>
        <end position="783"/>
    </location>
</feature>
<reference evidence="5 6" key="1">
    <citation type="journal article" date="2024" name="Commun. Biol.">
        <title>Comparative genomic analysis of thermophilic fungi reveals convergent evolutionary adaptations and gene losses.</title>
        <authorList>
            <person name="Steindorff A.S."/>
            <person name="Aguilar-Pontes M.V."/>
            <person name="Robinson A.J."/>
            <person name="Andreopoulos B."/>
            <person name="LaButti K."/>
            <person name="Kuo A."/>
            <person name="Mondo S."/>
            <person name="Riley R."/>
            <person name="Otillar R."/>
            <person name="Haridas S."/>
            <person name="Lipzen A."/>
            <person name="Grimwood J."/>
            <person name="Schmutz J."/>
            <person name="Clum A."/>
            <person name="Reid I.D."/>
            <person name="Moisan M.C."/>
            <person name="Butler G."/>
            <person name="Nguyen T.T.M."/>
            <person name="Dewar K."/>
            <person name="Conant G."/>
            <person name="Drula E."/>
            <person name="Henrissat B."/>
            <person name="Hansel C."/>
            <person name="Singer S."/>
            <person name="Hutchinson M.I."/>
            <person name="de Vries R.P."/>
            <person name="Natvig D.O."/>
            <person name="Powell A.J."/>
            <person name="Tsang A."/>
            <person name="Grigoriev I.V."/>
        </authorList>
    </citation>
    <scope>NUCLEOTIDE SEQUENCE [LARGE SCALE GENOMIC DNA]</scope>
    <source>
        <strain evidence="5 6">CBS 620.91</strain>
    </source>
</reference>
<evidence type="ECO:0000259" key="3">
    <source>
        <dbReference type="Pfam" id="PF22939"/>
    </source>
</evidence>
<keyword evidence="2" id="KW-0040">ANK repeat</keyword>
<dbReference type="EMBL" id="JAZGSY010000099">
    <property type="protein sequence ID" value="KAL1840778.1"/>
    <property type="molecule type" value="Genomic_DNA"/>
</dbReference>
<gene>
    <name evidence="5" type="ORF">VTJ49DRAFT_7733</name>
</gene>
<dbReference type="PROSITE" id="PS50088">
    <property type="entry name" value="ANK_REPEAT"/>
    <property type="match status" value="4"/>
</dbReference>
<dbReference type="InterPro" id="IPR002110">
    <property type="entry name" value="Ankyrin_rpt"/>
</dbReference>
<evidence type="ECO:0008006" key="7">
    <source>
        <dbReference type="Google" id="ProtNLM"/>
    </source>
</evidence>
<dbReference type="Gene3D" id="3.40.50.300">
    <property type="entry name" value="P-loop containing nucleotide triphosphate hydrolases"/>
    <property type="match status" value="1"/>
</dbReference>
<dbReference type="Pfam" id="PF24883">
    <property type="entry name" value="NPHP3_N"/>
    <property type="match status" value="1"/>
</dbReference>
<dbReference type="PANTHER" id="PTHR10039">
    <property type="entry name" value="AMELOGENIN"/>
    <property type="match status" value="1"/>
</dbReference>
<feature type="repeat" description="ANK" evidence="2">
    <location>
        <begin position="818"/>
        <end position="850"/>
    </location>
</feature>